<evidence type="ECO:0000313" key="1">
    <source>
        <dbReference type="EMBL" id="GGG12237.1"/>
    </source>
</evidence>
<dbReference type="EMBL" id="BMKR01000056">
    <property type="protein sequence ID" value="GGG12237.1"/>
    <property type="molecule type" value="Genomic_DNA"/>
</dbReference>
<sequence length="86" mass="9932">MFSWQDFETAIAFDAAEIRATLPNGIIISMKRGPNGWSVPCNDVKDIFADIQNSFRNNPEIMRIYREEEYAKVNDKIFLKSLPMVC</sequence>
<keyword evidence="2" id="KW-1185">Reference proteome</keyword>
<organism evidence="1 2">
    <name type="scientific">Paenibacillus albidus</name>
    <dbReference type="NCBI Taxonomy" id="2041023"/>
    <lineage>
        <taxon>Bacteria</taxon>
        <taxon>Bacillati</taxon>
        <taxon>Bacillota</taxon>
        <taxon>Bacilli</taxon>
        <taxon>Bacillales</taxon>
        <taxon>Paenibacillaceae</taxon>
        <taxon>Paenibacillus</taxon>
    </lineage>
</organism>
<dbReference type="AlphaFoldDB" id="A0A917D790"/>
<proteinExistence type="predicted"/>
<accession>A0A917D790</accession>
<reference evidence="1" key="1">
    <citation type="journal article" date="2014" name="Int. J. Syst. Evol. Microbiol.">
        <title>Complete genome sequence of Corynebacterium casei LMG S-19264T (=DSM 44701T), isolated from a smear-ripened cheese.</title>
        <authorList>
            <consortium name="US DOE Joint Genome Institute (JGI-PGF)"/>
            <person name="Walter F."/>
            <person name="Albersmeier A."/>
            <person name="Kalinowski J."/>
            <person name="Ruckert C."/>
        </authorList>
    </citation>
    <scope>NUCLEOTIDE SEQUENCE</scope>
    <source>
        <strain evidence="1">CGMCC 1.16134</strain>
    </source>
</reference>
<dbReference type="Proteomes" id="UP000637643">
    <property type="component" value="Unassembled WGS sequence"/>
</dbReference>
<evidence type="ECO:0000313" key="2">
    <source>
        <dbReference type="Proteomes" id="UP000637643"/>
    </source>
</evidence>
<name>A0A917D790_9BACL</name>
<dbReference type="RefSeq" id="WP_189032305.1">
    <property type="nucleotide sequence ID" value="NZ_BMKR01000056.1"/>
</dbReference>
<comment type="caution">
    <text evidence="1">The sequence shown here is derived from an EMBL/GenBank/DDBJ whole genome shotgun (WGS) entry which is preliminary data.</text>
</comment>
<protein>
    <submittedName>
        <fullName evidence="1">Uncharacterized protein</fullName>
    </submittedName>
</protein>
<gene>
    <name evidence="1" type="ORF">GCM10010912_65820</name>
</gene>
<reference evidence="1" key="2">
    <citation type="submission" date="2020-09" db="EMBL/GenBank/DDBJ databases">
        <authorList>
            <person name="Sun Q."/>
            <person name="Zhou Y."/>
        </authorList>
    </citation>
    <scope>NUCLEOTIDE SEQUENCE</scope>
    <source>
        <strain evidence="1">CGMCC 1.16134</strain>
    </source>
</reference>